<evidence type="ECO:0000256" key="3">
    <source>
        <dbReference type="ARBA" id="ARBA00012584"/>
    </source>
</evidence>
<dbReference type="Pfam" id="PF03481">
    <property type="entry name" value="Sua5_C"/>
    <property type="match status" value="1"/>
</dbReference>
<evidence type="ECO:0000256" key="8">
    <source>
        <dbReference type="ARBA" id="ARBA00022695"/>
    </source>
</evidence>
<dbReference type="SUPFAM" id="SSF55821">
    <property type="entry name" value="YrdC/RibB"/>
    <property type="match status" value="1"/>
</dbReference>
<dbReference type="GO" id="GO:0005737">
    <property type="term" value="C:cytoplasm"/>
    <property type="evidence" value="ECO:0007669"/>
    <property type="project" value="UniProtKB-SubCell"/>
</dbReference>
<name>A0A9P8UEP8_9PEZI</name>
<evidence type="ECO:0000256" key="5">
    <source>
        <dbReference type="ARBA" id="ARBA00022490"/>
    </source>
</evidence>
<dbReference type="GO" id="GO:0000049">
    <property type="term" value="F:tRNA binding"/>
    <property type="evidence" value="ECO:0007669"/>
    <property type="project" value="TreeGrafter"/>
</dbReference>
<evidence type="ECO:0000256" key="11">
    <source>
        <dbReference type="ARBA" id="ARBA00029774"/>
    </source>
</evidence>
<accession>A0A9P8UEP8</accession>
<organism evidence="15 16">
    <name type="scientific">Truncatella angustata</name>
    <dbReference type="NCBI Taxonomy" id="152316"/>
    <lineage>
        <taxon>Eukaryota</taxon>
        <taxon>Fungi</taxon>
        <taxon>Dikarya</taxon>
        <taxon>Ascomycota</taxon>
        <taxon>Pezizomycotina</taxon>
        <taxon>Sordariomycetes</taxon>
        <taxon>Xylariomycetidae</taxon>
        <taxon>Amphisphaeriales</taxon>
        <taxon>Sporocadaceae</taxon>
        <taxon>Truncatella</taxon>
    </lineage>
</organism>
<dbReference type="InterPro" id="IPR005145">
    <property type="entry name" value="Sua5_C"/>
</dbReference>
<evidence type="ECO:0000256" key="2">
    <source>
        <dbReference type="ARBA" id="ARBA00007663"/>
    </source>
</evidence>
<dbReference type="InterPro" id="IPR017945">
    <property type="entry name" value="DHBP_synth_RibB-like_a/b_dom"/>
</dbReference>
<evidence type="ECO:0000256" key="13">
    <source>
        <dbReference type="ARBA" id="ARBA00056339"/>
    </source>
</evidence>
<evidence type="ECO:0000256" key="4">
    <source>
        <dbReference type="ARBA" id="ARBA00015492"/>
    </source>
</evidence>
<keyword evidence="9" id="KW-0547">Nucleotide-binding</keyword>
<evidence type="ECO:0000256" key="10">
    <source>
        <dbReference type="ARBA" id="ARBA00022840"/>
    </source>
</evidence>
<keyword evidence="6" id="KW-0808">Transferase</keyword>
<proteinExistence type="inferred from homology"/>
<dbReference type="GeneID" id="70129381"/>
<evidence type="ECO:0000256" key="7">
    <source>
        <dbReference type="ARBA" id="ARBA00022694"/>
    </source>
</evidence>
<dbReference type="InterPro" id="IPR038385">
    <property type="entry name" value="Sua5/YwlC_C"/>
</dbReference>
<dbReference type="InterPro" id="IPR006070">
    <property type="entry name" value="Sua5-like_dom"/>
</dbReference>
<dbReference type="AlphaFoldDB" id="A0A9P8UEP8"/>
<dbReference type="InterPro" id="IPR050156">
    <property type="entry name" value="TC-AMP_synthase_SUA5"/>
</dbReference>
<sequence>MSQDLPPVKTRVLKVGKEILGNFGPSEHVGRWEVSTEQSSSIKVLEEAADYLRTKDTPVGFPTETVYGLGADATRSGSVKGIYTAKRRPQDNPLIVHVADLEMLRDLLKPTSDGATTNGHADPIPEIYKPLISKFWPGPLTILLPNPESSQLAPEVTAGLKTFGARMPSSPLALSLIKLTGKPLAAPSANASTRPSATTAADVLEDMDGRIELILDGGSCQVGVESTVVDGLCSPPVVLRPGGVSIDEIKSCVGWEEVQKAYKDHAEVGGKGEAPRAPGMKYKHYSPKARVILYEASFEHGRKGIAEEDIDTISNLSKGAEEAESTSTSIGIIRTQRWAPGASLRCAQFASKGSSDDIEGDLDVQESKLLSAQGTPIGRVFDLSIGRDAKSVAQGLFSALRELDRRKPDLIFVEGIPDKDDIAAAVMNRLRKAASETRS</sequence>
<dbReference type="RefSeq" id="XP_045955094.1">
    <property type="nucleotide sequence ID" value="XM_046100489.1"/>
</dbReference>
<dbReference type="Gene3D" id="3.90.870.10">
    <property type="entry name" value="DHBP synthase"/>
    <property type="match status" value="1"/>
</dbReference>
<evidence type="ECO:0000256" key="9">
    <source>
        <dbReference type="ARBA" id="ARBA00022741"/>
    </source>
</evidence>
<dbReference type="GO" id="GO:0002949">
    <property type="term" value="P:tRNA threonylcarbamoyladenosine modification"/>
    <property type="evidence" value="ECO:0007669"/>
    <property type="project" value="UniProtKB-ARBA"/>
</dbReference>
<dbReference type="PANTHER" id="PTHR17490:SF16">
    <property type="entry name" value="THREONYLCARBAMOYL-AMP SYNTHASE"/>
    <property type="match status" value="1"/>
</dbReference>
<evidence type="ECO:0000256" key="12">
    <source>
        <dbReference type="ARBA" id="ARBA00048366"/>
    </source>
</evidence>
<reference evidence="15" key="1">
    <citation type="journal article" date="2021" name="Nat. Commun.">
        <title>Genetic determinants of endophytism in the Arabidopsis root mycobiome.</title>
        <authorList>
            <person name="Mesny F."/>
            <person name="Miyauchi S."/>
            <person name="Thiergart T."/>
            <person name="Pickel B."/>
            <person name="Atanasova L."/>
            <person name="Karlsson M."/>
            <person name="Huettel B."/>
            <person name="Barry K.W."/>
            <person name="Haridas S."/>
            <person name="Chen C."/>
            <person name="Bauer D."/>
            <person name="Andreopoulos W."/>
            <person name="Pangilinan J."/>
            <person name="LaButti K."/>
            <person name="Riley R."/>
            <person name="Lipzen A."/>
            <person name="Clum A."/>
            <person name="Drula E."/>
            <person name="Henrissat B."/>
            <person name="Kohler A."/>
            <person name="Grigoriev I.V."/>
            <person name="Martin F.M."/>
            <person name="Hacquard S."/>
        </authorList>
    </citation>
    <scope>NUCLEOTIDE SEQUENCE</scope>
    <source>
        <strain evidence="15">MPI-SDFR-AT-0073</strain>
    </source>
</reference>
<dbReference type="GO" id="GO:0005524">
    <property type="term" value="F:ATP binding"/>
    <property type="evidence" value="ECO:0007669"/>
    <property type="project" value="UniProtKB-KW"/>
</dbReference>
<gene>
    <name evidence="15" type="ORF">BKA67DRAFT_538612</name>
</gene>
<dbReference type="Pfam" id="PF01300">
    <property type="entry name" value="Sua5_yciO_yrdC"/>
    <property type="match status" value="1"/>
</dbReference>
<dbReference type="Gene3D" id="3.40.50.11030">
    <property type="entry name" value="Threonylcarbamoyl-AMP synthase, C-terminal domain"/>
    <property type="match status" value="1"/>
</dbReference>
<evidence type="ECO:0000313" key="15">
    <source>
        <dbReference type="EMBL" id="KAH6648587.1"/>
    </source>
</evidence>
<keyword evidence="5" id="KW-0963">Cytoplasm</keyword>
<keyword evidence="10" id="KW-0067">ATP-binding</keyword>
<dbReference type="OrthoDB" id="412787at2759"/>
<dbReference type="Proteomes" id="UP000758603">
    <property type="component" value="Unassembled WGS sequence"/>
</dbReference>
<keyword evidence="8" id="KW-0548">Nucleotidyltransferase</keyword>
<evidence type="ECO:0000313" key="16">
    <source>
        <dbReference type="Proteomes" id="UP000758603"/>
    </source>
</evidence>
<evidence type="ECO:0000259" key="14">
    <source>
        <dbReference type="PROSITE" id="PS51163"/>
    </source>
</evidence>
<comment type="similarity">
    <text evidence="2">Belongs to the SUA5 family.</text>
</comment>
<keyword evidence="16" id="KW-1185">Reference proteome</keyword>
<comment type="function">
    <text evidence="13">Required for the formation of a threonylcarbamoyl group on adenosine at position 37 (t(6)A37) in tRNAs that read codons beginning with adenine. Likely catalyzes the conversion of L-threonine, HCO(3)(-)/CO(2) and ATP to give threonylcarbamoyl-AMP (TC-AMP) as the acyladenylate intermediate, with the release of diphosphate. Required for normal translation, by ensuring translation fidelity at the level of codon recognition, appropriate translation initiation selection and maintenance of reading frame. Also involved in telomere replication. Binds to single-stranded telomeric (ssTG) DNA and positively regulates telomere length.</text>
</comment>
<dbReference type="EC" id="2.7.7.87" evidence="3"/>
<comment type="subcellular location">
    <subcellularLocation>
        <location evidence="1">Cytoplasm</location>
    </subcellularLocation>
</comment>
<feature type="domain" description="YrdC-like" evidence="14">
    <location>
        <begin position="42"/>
        <end position="244"/>
    </location>
</feature>
<dbReference type="GO" id="GO:0061710">
    <property type="term" value="F:L-threonylcarbamoyladenylate synthase"/>
    <property type="evidence" value="ECO:0007669"/>
    <property type="project" value="UniProtKB-EC"/>
</dbReference>
<dbReference type="EMBL" id="JAGPXC010000007">
    <property type="protein sequence ID" value="KAH6648587.1"/>
    <property type="molecule type" value="Genomic_DNA"/>
</dbReference>
<protein>
    <recommendedName>
        <fullName evidence="4">Threonylcarbamoyl-AMP synthase</fullName>
        <ecNumber evidence="3">2.7.7.87</ecNumber>
    </recommendedName>
    <alternativeName>
        <fullName evidence="11">L-threonylcarbamoyladenylate synthase</fullName>
    </alternativeName>
</protein>
<evidence type="ECO:0000256" key="6">
    <source>
        <dbReference type="ARBA" id="ARBA00022679"/>
    </source>
</evidence>
<dbReference type="FunFam" id="3.90.870.10:FF:000008">
    <property type="entry name" value="Threonylcarbamoyl-AMP synthase"/>
    <property type="match status" value="1"/>
</dbReference>
<dbReference type="PANTHER" id="PTHR17490">
    <property type="entry name" value="SUA5"/>
    <property type="match status" value="1"/>
</dbReference>
<comment type="catalytic activity">
    <reaction evidence="12">
        <text>L-threonine + hydrogencarbonate + ATP = L-threonylcarbamoyladenylate + diphosphate + H2O</text>
        <dbReference type="Rhea" id="RHEA:36407"/>
        <dbReference type="ChEBI" id="CHEBI:15377"/>
        <dbReference type="ChEBI" id="CHEBI:17544"/>
        <dbReference type="ChEBI" id="CHEBI:30616"/>
        <dbReference type="ChEBI" id="CHEBI:33019"/>
        <dbReference type="ChEBI" id="CHEBI:57926"/>
        <dbReference type="ChEBI" id="CHEBI:73682"/>
        <dbReference type="EC" id="2.7.7.87"/>
    </reaction>
</comment>
<dbReference type="PROSITE" id="PS51163">
    <property type="entry name" value="YRDC"/>
    <property type="match status" value="1"/>
</dbReference>
<keyword evidence="7" id="KW-0819">tRNA processing</keyword>
<dbReference type="GO" id="GO:0003725">
    <property type="term" value="F:double-stranded RNA binding"/>
    <property type="evidence" value="ECO:0007669"/>
    <property type="project" value="InterPro"/>
</dbReference>
<dbReference type="GO" id="GO:0006450">
    <property type="term" value="P:regulation of translational fidelity"/>
    <property type="evidence" value="ECO:0007669"/>
    <property type="project" value="TreeGrafter"/>
</dbReference>
<evidence type="ECO:0000256" key="1">
    <source>
        <dbReference type="ARBA" id="ARBA00004496"/>
    </source>
</evidence>
<comment type="caution">
    <text evidence="15">The sequence shown here is derived from an EMBL/GenBank/DDBJ whole genome shotgun (WGS) entry which is preliminary data.</text>
</comment>
<dbReference type="NCBIfam" id="TIGR00057">
    <property type="entry name" value="L-threonylcarbamoyladenylate synthase"/>
    <property type="match status" value="1"/>
</dbReference>